<comment type="caution">
    <text evidence="4">The sequence shown here is derived from an EMBL/GenBank/DDBJ whole genome shotgun (WGS) entry which is preliminary data.</text>
</comment>
<accession>A0A420UTF6</accession>
<dbReference type="InterPro" id="IPR046786">
    <property type="entry name" value="MotA_N"/>
</dbReference>
<gene>
    <name evidence="4" type="ORF">SFRA_032950</name>
</gene>
<proteinExistence type="predicted"/>
<keyword evidence="2" id="KW-1133">Transmembrane helix</keyword>
<keyword evidence="2" id="KW-0472">Membrane</keyword>
<keyword evidence="5" id="KW-1185">Reference proteome</keyword>
<organism evidence="4 5">
    <name type="scientific">Streptomyces xinghaiensis</name>
    <dbReference type="NCBI Taxonomy" id="1038928"/>
    <lineage>
        <taxon>Bacteria</taxon>
        <taxon>Bacillati</taxon>
        <taxon>Actinomycetota</taxon>
        <taxon>Actinomycetes</taxon>
        <taxon>Kitasatosporales</taxon>
        <taxon>Streptomycetaceae</taxon>
        <taxon>Streptomyces</taxon>
    </lineage>
</organism>
<dbReference type="PANTHER" id="PTHR30433:SF4">
    <property type="entry name" value="MOTILITY PROTEIN A"/>
    <property type="match status" value="1"/>
</dbReference>
<feature type="domain" description="Motility protein A N-terminal" evidence="3">
    <location>
        <begin position="2"/>
        <end position="65"/>
    </location>
</feature>
<dbReference type="PANTHER" id="PTHR30433">
    <property type="entry name" value="CHEMOTAXIS PROTEIN MOTA"/>
    <property type="match status" value="1"/>
</dbReference>
<evidence type="ECO:0000259" key="3">
    <source>
        <dbReference type="Pfam" id="PF20560"/>
    </source>
</evidence>
<evidence type="ECO:0000256" key="1">
    <source>
        <dbReference type="ARBA" id="ARBA00022779"/>
    </source>
</evidence>
<keyword evidence="1" id="KW-0283">Flagellar rotation</keyword>
<evidence type="ECO:0000313" key="4">
    <source>
        <dbReference type="EMBL" id="RKM87700.1"/>
    </source>
</evidence>
<sequence>VQPWEYVIILGAAIGAFIIGNQGAVLKGTIGVIGKIFMGPAYKKQAYLELLGMQFAMYKLVQAKGILALEQHVENPKNSTLFNAFPTFAKNHHAVEFVCDYMRMVTLGSNNVHEMEALMDEELETHHQEQERMVGAFQSLADGTPAL</sequence>
<keyword evidence="4" id="KW-0969">Cilium</keyword>
<evidence type="ECO:0000313" key="5">
    <source>
        <dbReference type="Proteomes" id="UP000028058"/>
    </source>
</evidence>
<dbReference type="GO" id="GO:0071978">
    <property type="term" value="P:bacterial-type flagellum-dependent swarming motility"/>
    <property type="evidence" value="ECO:0007669"/>
    <property type="project" value="InterPro"/>
</dbReference>
<dbReference type="Proteomes" id="UP000028058">
    <property type="component" value="Unassembled WGS sequence"/>
</dbReference>
<dbReference type="GO" id="GO:0005886">
    <property type="term" value="C:plasma membrane"/>
    <property type="evidence" value="ECO:0007669"/>
    <property type="project" value="TreeGrafter"/>
</dbReference>
<dbReference type="Pfam" id="PF20560">
    <property type="entry name" value="MotA_N"/>
    <property type="match status" value="1"/>
</dbReference>
<name>A0A420UTF6_9ACTN</name>
<feature type="non-terminal residue" evidence="4">
    <location>
        <position position="1"/>
    </location>
</feature>
<protein>
    <submittedName>
        <fullName evidence="4">Flagellar motor stator protein MotA</fullName>
    </submittedName>
</protein>
<reference evidence="4 5" key="1">
    <citation type="journal article" date="2014" name="Genome Announc.">
        <title>Draft Genome Sequence of Streptomyces fradiae ATCC 19609, a Strain Highly Sensitive to Antibiotics.</title>
        <authorList>
            <person name="Bekker O.B."/>
            <person name="Klimina K.M."/>
            <person name="Vatlin A.A."/>
            <person name="Zakharevich N.V."/>
            <person name="Kasianov A.S."/>
            <person name="Danilenko V.N."/>
        </authorList>
    </citation>
    <scope>NUCLEOTIDE SEQUENCE [LARGE SCALE GENOMIC DNA]</scope>
    <source>
        <strain evidence="4 5">ATCC 19609</strain>
    </source>
</reference>
<dbReference type="InterPro" id="IPR047055">
    <property type="entry name" value="MotA-like"/>
</dbReference>
<dbReference type="RefSeq" id="WP_199741588.1">
    <property type="nucleotide sequence ID" value="NZ_JNAD02000077.1"/>
</dbReference>
<dbReference type="GO" id="GO:0006935">
    <property type="term" value="P:chemotaxis"/>
    <property type="evidence" value="ECO:0007669"/>
    <property type="project" value="InterPro"/>
</dbReference>
<keyword evidence="4" id="KW-0282">Flagellum</keyword>
<keyword evidence="4" id="KW-0966">Cell projection</keyword>
<dbReference type="EMBL" id="JNAD02000077">
    <property type="protein sequence ID" value="RKM87700.1"/>
    <property type="molecule type" value="Genomic_DNA"/>
</dbReference>
<dbReference type="AlphaFoldDB" id="A0A420UTF6"/>
<feature type="transmembrane region" description="Helical" evidence="2">
    <location>
        <begin position="6"/>
        <end position="26"/>
    </location>
</feature>
<keyword evidence="2" id="KW-0812">Transmembrane</keyword>
<evidence type="ECO:0000256" key="2">
    <source>
        <dbReference type="SAM" id="Phobius"/>
    </source>
</evidence>
<feature type="non-terminal residue" evidence="4">
    <location>
        <position position="147"/>
    </location>
</feature>